<dbReference type="Pfam" id="PF01590">
    <property type="entry name" value="GAF"/>
    <property type="match status" value="1"/>
</dbReference>
<name>A0A7H8TP31_STRCX</name>
<protein>
    <submittedName>
        <fullName evidence="2">GAF domain-containing protein</fullName>
    </submittedName>
</protein>
<reference evidence="2 3" key="1">
    <citation type="submission" date="2020-06" db="EMBL/GenBank/DDBJ databases">
        <title>Genome mining for natural products.</title>
        <authorList>
            <person name="Zhang B."/>
            <person name="Shi J."/>
            <person name="Ge H."/>
        </authorList>
    </citation>
    <scope>NUCLEOTIDE SEQUENCE [LARGE SCALE GENOMIC DNA]</scope>
    <source>
        <strain evidence="2 3">NA02069</strain>
    </source>
</reference>
<dbReference type="InterPro" id="IPR029016">
    <property type="entry name" value="GAF-like_dom_sf"/>
</dbReference>
<dbReference type="EMBL" id="CP056041">
    <property type="protein sequence ID" value="QKZ24947.1"/>
    <property type="molecule type" value="Genomic_DNA"/>
</dbReference>
<dbReference type="PANTHER" id="PTHR43102:SF2">
    <property type="entry name" value="GAF DOMAIN-CONTAINING PROTEIN"/>
    <property type="match status" value="1"/>
</dbReference>
<keyword evidence="3" id="KW-1185">Reference proteome</keyword>
<dbReference type="AlphaFoldDB" id="A0A7H8TP31"/>
<dbReference type="InterPro" id="IPR003018">
    <property type="entry name" value="GAF"/>
</dbReference>
<gene>
    <name evidence="2" type="ORF">HUT05_25240</name>
</gene>
<dbReference type="Proteomes" id="UP000509418">
    <property type="component" value="Chromosome"/>
</dbReference>
<accession>A0A7H8TP31</accession>
<feature type="domain" description="GAF" evidence="1">
    <location>
        <begin position="21"/>
        <end position="149"/>
    </location>
</feature>
<evidence type="ECO:0000313" key="3">
    <source>
        <dbReference type="Proteomes" id="UP000509418"/>
    </source>
</evidence>
<organism evidence="2 3">
    <name type="scientific">Streptomyces chartreusis</name>
    <dbReference type="NCBI Taxonomy" id="1969"/>
    <lineage>
        <taxon>Bacteria</taxon>
        <taxon>Bacillati</taxon>
        <taxon>Actinomycetota</taxon>
        <taxon>Actinomycetes</taxon>
        <taxon>Kitasatosporales</taxon>
        <taxon>Streptomycetaceae</taxon>
        <taxon>Streptomyces</taxon>
    </lineage>
</organism>
<evidence type="ECO:0000313" key="2">
    <source>
        <dbReference type="EMBL" id="QKZ24947.1"/>
    </source>
</evidence>
<dbReference type="SUPFAM" id="SSF55781">
    <property type="entry name" value="GAF domain-like"/>
    <property type="match status" value="1"/>
</dbReference>
<evidence type="ECO:0000259" key="1">
    <source>
        <dbReference type="Pfam" id="PF01590"/>
    </source>
</evidence>
<sequence>MAEQQARERLIQQLGLPTGADQLMDEFADHLAEKTGMLYGFVNLFLGEQTFIGLHNPPADSGHLILGRTMSRDHGWCPAVVRRKMALPLPDVHASPRFSGNFVVDAVGIRSYFGAPLIHAETGITLGTVCTIDPEARPRTDARRLLRVVKDGGSEVLHALTSATAVH</sequence>
<dbReference type="Gene3D" id="3.30.450.40">
    <property type="match status" value="1"/>
</dbReference>
<proteinExistence type="predicted"/>
<dbReference type="PANTHER" id="PTHR43102">
    <property type="entry name" value="SLR1143 PROTEIN"/>
    <property type="match status" value="1"/>
</dbReference>